<dbReference type="Proteomes" id="UP000007266">
    <property type="component" value="Linkage group 2"/>
</dbReference>
<protein>
    <submittedName>
        <fullName evidence="1">Uncharacterized protein</fullName>
    </submittedName>
</protein>
<keyword evidence="2" id="KW-1185">Reference proteome</keyword>
<evidence type="ECO:0000313" key="2">
    <source>
        <dbReference type="Proteomes" id="UP000007266"/>
    </source>
</evidence>
<evidence type="ECO:0000313" key="1">
    <source>
        <dbReference type="EMBL" id="EEZ98082.1"/>
    </source>
</evidence>
<dbReference type="PhylomeDB" id="D6WA06"/>
<dbReference type="EMBL" id="KQ971312">
    <property type="protein sequence ID" value="EEZ98082.1"/>
    <property type="molecule type" value="Genomic_DNA"/>
</dbReference>
<accession>D6WA06</accession>
<name>D6WA06_TRICA</name>
<dbReference type="AlphaFoldDB" id="D6WA06"/>
<organism evidence="1 2">
    <name type="scientific">Tribolium castaneum</name>
    <name type="common">Red flour beetle</name>
    <dbReference type="NCBI Taxonomy" id="7070"/>
    <lineage>
        <taxon>Eukaryota</taxon>
        <taxon>Metazoa</taxon>
        <taxon>Ecdysozoa</taxon>
        <taxon>Arthropoda</taxon>
        <taxon>Hexapoda</taxon>
        <taxon>Insecta</taxon>
        <taxon>Pterygota</taxon>
        <taxon>Neoptera</taxon>
        <taxon>Endopterygota</taxon>
        <taxon>Coleoptera</taxon>
        <taxon>Polyphaga</taxon>
        <taxon>Cucujiformia</taxon>
        <taxon>Tenebrionidae</taxon>
        <taxon>Tenebrionidae incertae sedis</taxon>
        <taxon>Tribolium</taxon>
    </lineage>
</organism>
<sequence>MGFRGAPYSPHHQVKREACSRQKPDFPLATRLLTITLRFDGFYQEFFLVILAAPYFTATISARFEPTLFQWQLLNHRRRPHRITWTVAKINSRCIAKLQARFSLLLPLEYRFRRDHRNVVRHVIFYRKNARKRMLVYPGN</sequence>
<proteinExistence type="predicted"/>
<gene>
    <name evidence="1" type="primary">GLEAN_00489</name>
    <name evidence="1" type="ORF">TcasGA2_TC000489</name>
</gene>
<reference evidence="1 2" key="2">
    <citation type="journal article" date="2010" name="Nucleic Acids Res.">
        <title>BeetleBase in 2010: revisions to provide comprehensive genomic information for Tribolium castaneum.</title>
        <authorList>
            <person name="Kim H.S."/>
            <person name="Murphy T."/>
            <person name="Xia J."/>
            <person name="Caragea D."/>
            <person name="Park Y."/>
            <person name="Beeman R.W."/>
            <person name="Lorenzen M.D."/>
            <person name="Butcher S."/>
            <person name="Manak J.R."/>
            <person name="Brown S.J."/>
        </authorList>
    </citation>
    <scope>GENOME REANNOTATION</scope>
    <source>
        <strain evidence="1 2">Georgia GA2</strain>
    </source>
</reference>
<reference evidence="1 2" key="1">
    <citation type="journal article" date="2008" name="Nature">
        <title>The genome of the model beetle and pest Tribolium castaneum.</title>
        <authorList>
            <consortium name="Tribolium Genome Sequencing Consortium"/>
            <person name="Richards S."/>
            <person name="Gibbs R.A."/>
            <person name="Weinstock G.M."/>
            <person name="Brown S.J."/>
            <person name="Denell R."/>
            <person name="Beeman R.W."/>
            <person name="Gibbs R."/>
            <person name="Beeman R.W."/>
            <person name="Brown S.J."/>
            <person name="Bucher G."/>
            <person name="Friedrich M."/>
            <person name="Grimmelikhuijzen C.J."/>
            <person name="Klingler M."/>
            <person name="Lorenzen M."/>
            <person name="Richards S."/>
            <person name="Roth S."/>
            <person name="Schroder R."/>
            <person name="Tautz D."/>
            <person name="Zdobnov E.M."/>
            <person name="Muzny D."/>
            <person name="Gibbs R.A."/>
            <person name="Weinstock G.M."/>
            <person name="Attaway T."/>
            <person name="Bell S."/>
            <person name="Buhay C.J."/>
            <person name="Chandrabose M.N."/>
            <person name="Chavez D."/>
            <person name="Clerk-Blankenburg K.P."/>
            <person name="Cree A."/>
            <person name="Dao M."/>
            <person name="Davis C."/>
            <person name="Chacko J."/>
            <person name="Dinh H."/>
            <person name="Dugan-Rocha S."/>
            <person name="Fowler G."/>
            <person name="Garner T.T."/>
            <person name="Garnes J."/>
            <person name="Gnirke A."/>
            <person name="Hawes A."/>
            <person name="Hernandez J."/>
            <person name="Hines S."/>
            <person name="Holder M."/>
            <person name="Hume J."/>
            <person name="Jhangiani S.N."/>
            <person name="Joshi V."/>
            <person name="Khan Z.M."/>
            <person name="Jackson L."/>
            <person name="Kovar C."/>
            <person name="Kowis A."/>
            <person name="Lee S."/>
            <person name="Lewis L.R."/>
            <person name="Margolis J."/>
            <person name="Morgan M."/>
            <person name="Nazareth L.V."/>
            <person name="Nguyen N."/>
            <person name="Okwuonu G."/>
            <person name="Parker D."/>
            <person name="Richards S."/>
            <person name="Ruiz S.J."/>
            <person name="Santibanez J."/>
            <person name="Savard J."/>
            <person name="Scherer S.E."/>
            <person name="Schneider B."/>
            <person name="Sodergren E."/>
            <person name="Tautz D."/>
            <person name="Vattahil S."/>
            <person name="Villasana D."/>
            <person name="White C.S."/>
            <person name="Wright R."/>
            <person name="Park Y."/>
            <person name="Beeman R.W."/>
            <person name="Lord J."/>
            <person name="Oppert B."/>
            <person name="Lorenzen M."/>
            <person name="Brown S."/>
            <person name="Wang L."/>
            <person name="Savard J."/>
            <person name="Tautz D."/>
            <person name="Richards S."/>
            <person name="Weinstock G."/>
            <person name="Gibbs R.A."/>
            <person name="Liu Y."/>
            <person name="Worley K."/>
            <person name="Weinstock G."/>
            <person name="Elsik C.G."/>
            <person name="Reese J.T."/>
            <person name="Elhaik E."/>
            <person name="Landan G."/>
            <person name="Graur D."/>
            <person name="Arensburger P."/>
            <person name="Atkinson P."/>
            <person name="Beeman R.W."/>
            <person name="Beidler J."/>
            <person name="Brown S.J."/>
            <person name="Demuth J.P."/>
            <person name="Drury D.W."/>
            <person name="Du Y.Z."/>
            <person name="Fujiwara H."/>
            <person name="Lorenzen M."/>
            <person name="Maselli V."/>
            <person name="Osanai M."/>
            <person name="Park Y."/>
            <person name="Robertson H.M."/>
            <person name="Tu Z."/>
            <person name="Wang J.J."/>
            <person name="Wang S."/>
            <person name="Richards S."/>
            <person name="Song H."/>
            <person name="Zhang L."/>
            <person name="Sodergren E."/>
            <person name="Werner D."/>
            <person name="Stanke M."/>
            <person name="Morgenstern B."/>
            <person name="Solovyev V."/>
            <person name="Kosarev P."/>
            <person name="Brown G."/>
            <person name="Chen H.C."/>
            <person name="Ermolaeva O."/>
            <person name="Hlavina W."/>
            <person name="Kapustin Y."/>
            <person name="Kiryutin B."/>
            <person name="Kitts P."/>
            <person name="Maglott D."/>
            <person name="Pruitt K."/>
            <person name="Sapojnikov V."/>
            <person name="Souvorov A."/>
            <person name="Mackey A.J."/>
            <person name="Waterhouse R.M."/>
            <person name="Wyder S."/>
            <person name="Zdobnov E.M."/>
            <person name="Zdobnov E.M."/>
            <person name="Wyder S."/>
            <person name="Kriventseva E.V."/>
            <person name="Kadowaki T."/>
            <person name="Bork P."/>
            <person name="Aranda M."/>
            <person name="Bao R."/>
            <person name="Beermann A."/>
            <person name="Berns N."/>
            <person name="Bolognesi R."/>
            <person name="Bonneton F."/>
            <person name="Bopp D."/>
            <person name="Brown S.J."/>
            <person name="Bucher G."/>
            <person name="Butts T."/>
            <person name="Chaumot A."/>
            <person name="Denell R.E."/>
            <person name="Ferrier D.E."/>
            <person name="Friedrich M."/>
            <person name="Gordon C.M."/>
            <person name="Jindra M."/>
            <person name="Klingler M."/>
            <person name="Lan Q."/>
            <person name="Lattorff H.M."/>
            <person name="Laudet V."/>
            <person name="von Levetsow C."/>
            <person name="Liu Z."/>
            <person name="Lutz R."/>
            <person name="Lynch J.A."/>
            <person name="da Fonseca R.N."/>
            <person name="Posnien N."/>
            <person name="Reuter R."/>
            <person name="Roth S."/>
            <person name="Savard J."/>
            <person name="Schinko J.B."/>
            <person name="Schmitt C."/>
            <person name="Schoppmeier M."/>
            <person name="Schroder R."/>
            <person name="Shippy T.D."/>
            <person name="Simonnet F."/>
            <person name="Marques-Souza H."/>
            <person name="Tautz D."/>
            <person name="Tomoyasu Y."/>
            <person name="Trauner J."/>
            <person name="Van der Zee M."/>
            <person name="Vervoort M."/>
            <person name="Wittkopp N."/>
            <person name="Wimmer E.A."/>
            <person name="Yang X."/>
            <person name="Jones A.K."/>
            <person name="Sattelle D.B."/>
            <person name="Ebert P.R."/>
            <person name="Nelson D."/>
            <person name="Scott J.G."/>
            <person name="Beeman R.W."/>
            <person name="Muthukrishnan S."/>
            <person name="Kramer K.J."/>
            <person name="Arakane Y."/>
            <person name="Beeman R.W."/>
            <person name="Zhu Q."/>
            <person name="Hogenkamp D."/>
            <person name="Dixit R."/>
            <person name="Oppert B."/>
            <person name="Jiang H."/>
            <person name="Zou Z."/>
            <person name="Marshall J."/>
            <person name="Elpidina E."/>
            <person name="Vinokurov K."/>
            <person name="Oppert C."/>
            <person name="Zou Z."/>
            <person name="Evans J."/>
            <person name="Lu Z."/>
            <person name="Zhao P."/>
            <person name="Sumathipala N."/>
            <person name="Altincicek B."/>
            <person name="Vilcinskas A."/>
            <person name="Williams M."/>
            <person name="Hultmark D."/>
            <person name="Hetru C."/>
            <person name="Jiang H."/>
            <person name="Grimmelikhuijzen C.J."/>
            <person name="Hauser F."/>
            <person name="Cazzamali G."/>
            <person name="Williamson M."/>
            <person name="Park Y."/>
            <person name="Li B."/>
            <person name="Tanaka Y."/>
            <person name="Predel R."/>
            <person name="Neupert S."/>
            <person name="Schachtner J."/>
            <person name="Verleyen P."/>
            <person name="Raible F."/>
            <person name="Bork P."/>
            <person name="Friedrich M."/>
            <person name="Walden K.K."/>
            <person name="Robertson H.M."/>
            <person name="Angeli S."/>
            <person name="Foret S."/>
            <person name="Bucher G."/>
            <person name="Schuetz S."/>
            <person name="Maleszka R."/>
            <person name="Wimmer E.A."/>
            <person name="Beeman R.W."/>
            <person name="Lorenzen M."/>
            <person name="Tomoyasu Y."/>
            <person name="Miller S.C."/>
            <person name="Grossmann D."/>
            <person name="Bucher G."/>
        </authorList>
    </citation>
    <scope>NUCLEOTIDE SEQUENCE [LARGE SCALE GENOMIC DNA]</scope>
    <source>
        <strain evidence="1 2">Georgia GA2</strain>
    </source>
</reference>
<dbReference type="HOGENOM" id="CLU_1837677_0_0_1"/>